<evidence type="ECO:0000313" key="2">
    <source>
        <dbReference type="EMBL" id="WOD13904.1"/>
    </source>
</evidence>
<name>A0ABZ0EBM1_9BURK</name>
<dbReference type="EMBL" id="CP136511">
    <property type="protein sequence ID" value="WOD13904.1"/>
    <property type="molecule type" value="Genomic_DNA"/>
</dbReference>
<accession>A0ABZ0EBM1</accession>
<dbReference type="Pfam" id="PF09935">
    <property type="entry name" value="DUF2167"/>
    <property type="match status" value="1"/>
</dbReference>
<dbReference type="RefSeq" id="WP_317015615.1">
    <property type="nucleotide sequence ID" value="NZ_CP136511.1"/>
</dbReference>
<gene>
    <name evidence="2" type="ORF">RW095_08265</name>
</gene>
<evidence type="ECO:0000256" key="1">
    <source>
        <dbReference type="SAM" id="SignalP"/>
    </source>
</evidence>
<organism evidence="2 3">
    <name type="scientific">Paraburkholderia kirstenboschensis</name>
    <dbReference type="NCBI Taxonomy" id="1245436"/>
    <lineage>
        <taxon>Bacteria</taxon>
        <taxon>Pseudomonadati</taxon>
        <taxon>Pseudomonadota</taxon>
        <taxon>Betaproteobacteria</taxon>
        <taxon>Burkholderiales</taxon>
        <taxon>Burkholderiaceae</taxon>
        <taxon>Paraburkholderia</taxon>
    </lineage>
</organism>
<reference evidence="2 3" key="1">
    <citation type="submission" date="2023-10" db="EMBL/GenBank/DDBJ databases">
        <title>Surface-active antibiotics is a multifunctional adaptation for post-fire microbes.</title>
        <authorList>
            <person name="Liu M.D."/>
            <person name="Du Y."/>
            <person name="Koupaei S.K."/>
            <person name="Kim N.R."/>
            <person name="Zhang W."/>
            <person name="Traxler M.F."/>
        </authorList>
    </citation>
    <scope>NUCLEOTIDE SEQUENCE [LARGE SCALE GENOMIC DNA]</scope>
    <source>
        <strain evidence="2 3">F3</strain>
    </source>
</reference>
<feature type="signal peptide" evidence="1">
    <location>
        <begin position="1"/>
        <end position="21"/>
    </location>
</feature>
<keyword evidence="3" id="KW-1185">Reference proteome</keyword>
<evidence type="ECO:0000313" key="3">
    <source>
        <dbReference type="Proteomes" id="UP001302652"/>
    </source>
</evidence>
<protein>
    <submittedName>
        <fullName evidence="2">DUF2167 domain-containing protein</fullName>
    </submittedName>
</protein>
<proteinExistence type="predicted"/>
<dbReference type="InterPro" id="IPR018682">
    <property type="entry name" value="DUF2167_membr"/>
</dbReference>
<keyword evidence="1" id="KW-0732">Signal</keyword>
<dbReference type="Proteomes" id="UP001302652">
    <property type="component" value="Chromosome 3"/>
</dbReference>
<feature type="chain" id="PRO_5046645110" evidence="1">
    <location>
        <begin position="22"/>
        <end position="311"/>
    </location>
</feature>
<sequence>MTLLKRMLAALGSLIVASANAGDVPCPSMTLRAVTTTDGSGVTTISTAVDGGADGGQHARQDASPQYLTSVIGSLHWIQGPKIVTIDGKATFAVPARFVFLGREDTDKLMKLLQNPIERQYYLFSPLDFSWYGLISYAETGHISEHDVLNANELLEKIRLSTEASNKRRDATGWGRVAISGWRQLPSFDSLTKKLEWAVSALDADHVAVTNFNTRILGRTGILSVDLVADESQFETAVLDFRAAMKSLRFVSGQKYEDYRQGDQMASYGMSQLVANETRPRGDVPLSEWGLAMFAAMSLIAIGRKSLRRRK</sequence>